<feature type="domain" description="SRCR" evidence="8">
    <location>
        <begin position="2552"/>
        <end position="2653"/>
    </location>
</feature>
<keyword evidence="7" id="KW-1133">Transmembrane helix</keyword>
<dbReference type="PANTHER" id="PTHR19331">
    <property type="entry name" value="SCAVENGER RECEPTOR DOMAIN-CONTAINING"/>
    <property type="match status" value="1"/>
</dbReference>
<dbReference type="InterPro" id="IPR036772">
    <property type="entry name" value="SRCR-like_dom_sf"/>
</dbReference>
<dbReference type="FunFam" id="3.10.250.10:FF:000006">
    <property type="entry name" value="neurotrypsin isoform X2"/>
    <property type="match status" value="7"/>
</dbReference>
<dbReference type="SMART" id="SM00202">
    <property type="entry name" value="SR"/>
    <property type="match status" value="22"/>
</dbReference>
<feature type="disulfide bond" evidence="5">
    <location>
        <begin position="120"/>
        <end position="184"/>
    </location>
</feature>
<feature type="domain" description="SRCR" evidence="8">
    <location>
        <begin position="1298"/>
        <end position="1399"/>
    </location>
</feature>
<feature type="disulfide bond" evidence="5">
    <location>
        <begin position="133"/>
        <end position="194"/>
    </location>
</feature>
<feature type="region of interest" description="Disordered" evidence="6">
    <location>
        <begin position="2056"/>
        <end position="2076"/>
    </location>
</feature>
<feature type="disulfide bond" evidence="5">
    <location>
        <begin position="2821"/>
        <end position="2882"/>
    </location>
</feature>
<feature type="disulfide bond" evidence="5">
    <location>
        <begin position="436"/>
        <end position="446"/>
    </location>
</feature>
<feature type="disulfide bond" evidence="5">
    <location>
        <begin position="1620"/>
        <end position="1681"/>
    </location>
</feature>
<feature type="domain" description="SRCR" evidence="8">
    <location>
        <begin position="1509"/>
        <end position="1556"/>
    </location>
</feature>
<feature type="domain" description="SRCR" evidence="8">
    <location>
        <begin position="2446"/>
        <end position="2546"/>
    </location>
</feature>
<evidence type="ECO:0000256" key="7">
    <source>
        <dbReference type="SAM" id="Phobius"/>
    </source>
</evidence>
<feature type="disulfide bond" evidence="5">
    <location>
        <begin position="575"/>
        <end position="639"/>
    </location>
</feature>
<dbReference type="Gene3D" id="3.10.250.10">
    <property type="entry name" value="SRCR-like domain"/>
    <property type="match status" value="25"/>
</dbReference>
<dbReference type="FunFam" id="3.10.250.10:FF:000002">
    <property type="entry name" value="Scavenger receptor cysteine-rich type 1 protein M130"/>
    <property type="match status" value="2"/>
</dbReference>
<dbReference type="OrthoDB" id="536948at2759"/>
<evidence type="ECO:0000313" key="10">
    <source>
        <dbReference type="RefSeq" id="XP_026097025.1"/>
    </source>
</evidence>
<evidence type="ECO:0000256" key="1">
    <source>
        <dbReference type="ARBA" id="ARBA00022729"/>
    </source>
</evidence>
<name>A0A6P6MJY4_CARAU</name>
<feature type="domain" description="SRCR" evidence="8">
    <location>
        <begin position="989"/>
        <end position="1152"/>
    </location>
</feature>
<organism evidence="9 10">
    <name type="scientific">Carassius auratus</name>
    <name type="common">Goldfish</name>
    <dbReference type="NCBI Taxonomy" id="7957"/>
    <lineage>
        <taxon>Eukaryota</taxon>
        <taxon>Metazoa</taxon>
        <taxon>Chordata</taxon>
        <taxon>Craniata</taxon>
        <taxon>Vertebrata</taxon>
        <taxon>Euteleostomi</taxon>
        <taxon>Actinopterygii</taxon>
        <taxon>Neopterygii</taxon>
        <taxon>Teleostei</taxon>
        <taxon>Ostariophysi</taxon>
        <taxon>Cypriniformes</taxon>
        <taxon>Cyprinidae</taxon>
        <taxon>Cyprininae</taxon>
        <taxon>Carassius</taxon>
    </lineage>
</organism>
<feature type="domain" description="SRCR" evidence="8">
    <location>
        <begin position="1948"/>
        <end position="2048"/>
    </location>
</feature>
<dbReference type="FunFam" id="3.10.250.10:FF:000013">
    <property type="entry name" value="CD163 molecule like 1"/>
    <property type="match status" value="2"/>
</dbReference>
<dbReference type="PROSITE" id="PS50287">
    <property type="entry name" value="SRCR_2"/>
    <property type="match status" value="23"/>
</dbReference>
<feature type="disulfide bond" evidence="5">
    <location>
        <begin position="1121"/>
        <end position="1131"/>
    </location>
</feature>
<feature type="disulfide bond" evidence="5">
    <location>
        <begin position="1986"/>
        <end position="2047"/>
    </location>
</feature>
<feature type="disulfide bond" evidence="5">
    <location>
        <begin position="588"/>
        <end position="649"/>
    </location>
</feature>
<feature type="domain" description="SRCR" evidence="8">
    <location>
        <begin position="884"/>
        <end position="984"/>
    </location>
</feature>
<dbReference type="RefSeq" id="XP_026097025.1">
    <property type="nucleotide sequence ID" value="XM_026241240.1"/>
</dbReference>
<keyword evidence="7" id="KW-0812">Transmembrane</keyword>
<feature type="disulfide bond" evidence="5">
    <location>
        <begin position="2337"/>
        <end position="2398"/>
    </location>
</feature>
<feature type="domain" description="SRCR" evidence="8">
    <location>
        <begin position="1582"/>
        <end position="1682"/>
    </location>
</feature>
<feature type="disulfide bond" evidence="5">
    <location>
        <begin position="1651"/>
        <end position="1661"/>
    </location>
</feature>
<dbReference type="PANTHER" id="PTHR19331:SF468">
    <property type="entry name" value="SCAVENGER RECEPTOR CYSTEINE-RICH TYPE 1 PROTEIN M160"/>
    <property type="match status" value="1"/>
</dbReference>
<dbReference type="FunFam" id="3.10.250.10:FF:000012">
    <property type="entry name" value="CD163 molecule like 1"/>
    <property type="match status" value="3"/>
</dbReference>
<feature type="domain" description="SRCR" evidence="8">
    <location>
        <begin position="230"/>
        <end position="329"/>
    </location>
</feature>
<dbReference type="GeneID" id="113068511"/>
<evidence type="ECO:0000256" key="5">
    <source>
        <dbReference type="PROSITE-ProRule" id="PRU00196"/>
    </source>
</evidence>
<dbReference type="PRINTS" id="PR00258">
    <property type="entry name" value="SPERACTRCPTR"/>
</dbReference>
<dbReference type="Proteomes" id="UP000515129">
    <property type="component" value="Chromosome 4"/>
</dbReference>
<dbReference type="Pfam" id="PF00530">
    <property type="entry name" value="SRCR"/>
    <property type="match status" value="24"/>
</dbReference>
<feature type="disulfide bond" evidence="5">
    <location>
        <begin position="298"/>
        <end position="308"/>
    </location>
</feature>
<feature type="disulfide bond" evidence="5">
    <location>
        <begin position="2723"/>
        <end position="2733"/>
    </location>
</feature>
<evidence type="ECO:0000259" key="8">
    <source>
        <dbReference type="PROSITE" id="PS50287"/>
    </source>
</evidence>
<feature type="domain" description="SRCR" evidence="8">
    <location>
        <begin position="1157"/>
        <end position="1265"/>
    </location>
</feature>
<keyword evidence="2" id="KW-0677">Repeat</keyword>
<accession>A0A6P6MJY4</accession>
<feature type="disulfide bond" evidence="5">
    <location>
        <begin position="817"/>
        <end position="878"/>
    </location>
</feature>
<feature type="domain" description="SRCR" evidence="8">
    <location>
        <begin position="548"/>
        <end position="650"/>
    </location>
</feature>
<feature type="disulfide bond" evidence="5">
    <location>
        <begin position="1973"/>
        <end position="2037"/>
    </location>
</feature>
<feature type="domain" description="SRCR" evidence="8">
    <location>
        <begin position="95"/>
        <end position="195"/>
    </location>
</feature>
<keyword evidence="9" id="KW-1185">Reference proteome</keyword>
<gene>
    <name evidence="10" type="primary">LOC113068511</name>
</gene>
<keyword evidence="4" id="KW-0325">Glycoprotein</keyword>
<feature type="disulfide bond" evidence="5">
    <location>
        <begin position="2852"/>
        <end position="2862"/>
    </location>
</feature>
<feature type="disulfide bond" evidence="5">
    <location>
        <begin position="848"/>
        <end position="858"/>
    </location>
</feature>
<feature type="domain" description="SRCR" evidence="8">
    <location>
        <begin position="2658"/>
        <end position="2754"/>
    </location>
</feature>
<feature type="disulfide bond" evidence="5">
    <location>
        <begin position="2484"/>
        <end position="2545"/>
    </location>
</feature>
<evidence type="ECO:0000256" key="6">
    <source>
        <dbReference type="SAM" id="MobiDB-lite"/>
    </source>
</evidence>
<proteinExistence type="predicted"/>
<feature type="region of interest" description="Disordered" evidence="6">
    <location>
        <begin position="660"/>
        <end position="684"/>
    </location>
</feature>
<keyword evidence="1" id="KW-0732">Signal</keyword>
<feature type="domain" description="SRCR" evidence="8">
    <location>
        <begin position="1404"/>
        <end position="1500"/>
    </location>
</feature>
<feature type="disulfide bond" evidence="5">
    <location>
        <begin position="1469"/>
        <end position="1479"/>
    </location>
</feature>
<dbReference type="FunFam" id="3.10.250.10:FF:000009">
    <property type="entry name" value="WC1"/>
    <property type="match status" value="7"/>
</dbReference>
<evidence type="ECO:0000313" key="9">
    <source>
        <dbReference type="Proteomes" id="UP000515129"/>
    </source>
</evidence>
<feature type="domain" description="SRCR" evidence="8">
    <location>
        <begin position="2783"/>
        <end position="2883"/>
    </location>
</feature>
<feature type="disulfide bond" evidence="5">
    <location>
        <begin position="1368"/>
        <end position="1378"/>
    </location>
</feature>
<feature type="disulfide bond" evidence="5">
    <location>
        <begin position="1182"/>
        <end position="1246"/>
    </location>
</feature>
<evidence type="ECO:0000256" key="3">
    <source>
        <dbReference type="ARBA" id="ARBA00023157"/>
    </source>
</evidence>
<dbReference type="GO" id="GO:0016020">
    <property type="term" value="C:membrane"/>
    <property type="evidence" value="ECO:0007669"/>
    <property type="project" value="InterPro"/>
</dbReference>
<comment type="caution">
    <text evidence="5">Lacks conserved residue(s) required for the propagation of feature annotation.</text>
</comment>
<feature type="disulfide bond" evidence="5">
    <location>
        <begin position="2368"/>
        <end position="2378"/>
    </location>
</feature>
<feature type="disulfide bond" evidence="5">
    <location>
        <begin position="953"/>
        <end position="963"/>
    </location>
</feature>
<feature type="domain" description="SRCR" evidence="8">
    <location>
        <begin position="779"/>
        <end position="879"/>
    </location>
</feature>
<feature type="transmembrane region" description="Helical" evidence="7">
    <location>
        <begin position="2085"/>
        <end position="2105"/>
    </location>
</feature>
<evidence type="ECO:0000256" key="4">
    <source>
        <dbReference type="ARBA" id="ARBA00023180"/>
    </source>
</evidence>
<feature type="disulfide bond" evidence="5">
    <location>
        <begin position="2324"/>
        <end position="2388"/>
    </location>
</feature>
<feature type="domain" description="SRCR" evidence="8">
    <location>
        <begin position="472"/>
        <end position="552"/>
    </location>
</feature>
<feature type="disulfide bond" evidence="5">
    <location>
        <begin position="1912"/>
        <end position="1922"/>
    </location>
</feature>
<feature type="transmembrane region" description="Helical" evidence="7">
    <location>
        <begin position="2924"/>
        <end position="2944"/>
    </location>
</feature>
<dbReference type="KEGG" id="caua:113068511"/>
<reference evidence="10" key="1">
    <citation type="submission" date="2025-08" db="UniProtKB">
        <authorList>
            <consortium name="RefSeq"/>
        </authorList>
    </citation>
    <scope>IDENTIFICATION</scope>
    <source>
        <strain evidence="10">Wakin</strain>
        <tissue evidence="10">Muscle</tissue>
    </source>
</reference>
<feature type="disulfide bond" evidence="5">
    <location>
        <begin position="804"/>
        <end position="868"/>
    </location>
</feature>
<feature type="disulfide bond" evidence="5">
    <location>
        <begin position="1757"/>
        <end position="1767"/>
    </location>
</feature>
<feature type="domain" description="SRCR" evidence="8">
    <location>
        <begin position="1689"/>
        <end position="1787"/>
    </location>
</feature>
<feature type="disulfide bond" evidence="5">
    <location>
        <begin position="619"/>
        <end position="629"/>
    </location>
</feature>
<feature type="disulfide bond" evidence="5">
    <location>
        <begin position="922"/>
        <end position="983"/>
    </location>
</feature>
<sequence>MGVLGKELELADEFEGEINLPHSPRADEAKLGEEYVLSLKSSYPAGSALLASSHHEQDLAEKVFGFDAENKLESFLPPKSGWLEVLAALGDNMRVRLVGGHSRCAGRVEVLHRGQWGTVCGVDFDMADAAVVCRELDCGEPVDVVVDAHFGSGSGAIWPNRKLCTGSESTLKNCGSVQWGTYICDHTKDAGVICSGKLLQSLLCFILHMIHLSERDDNFQELFCAERMNVRLVGGNSRCAGRVEVLHRGQWGTVCGEFWDMTDAAVVCRELDCGEPVEALTDNHFGQGSGPVWISALCIGSEYTLKNCGSSGWSINVCTQNSNAGVICSGYIDLRLVNGSDSCSGRVELQFIKEWGTVCDACWDMRAANVLCRQLNGRLEVFHSGSWGTVCDDSWDIKDAHVVCRQLQCGVALSNQQVPAWFGPGSGHIWLDEVECEGNETSLWSCSSSGWGKHDCNHKEDVGVVCSDFKEIRLTDGCEGNVEVFYNGSWGNVCWNQMDRDTASLICQELNCGRSGDFSDSVSRVKSAINWLDEVKCRPHDSNLWQCPSLPWGQNDCDGDEVAKITCSDSVQSVCDDQWDISDAQVVCRQLGCGAALRADGNSVFGAGEGVVWMNRVECRGNEIHLWDCPLSLKNHTDCSKKEHAGITCEDFTDLSVSSATTTSVSPPASPPVSPPVRSTSVSPPQTLSVPPVLVIVLGVVLLLLLVPLLILIQQNRVMRRALSKRRHRTMTEAVYEEIQRRPINSHGLFTQRGSVISEEQYSGYEDADDEFLSDSVHVRLVGGHSRCAGRVEVLHRGQWGTVCDDEWDLVDAAVVCRELDCGEPVDALYNAHFGPGSGIIWMSFVLCTGSESTLKNCGSTGWGKSNCDHSKDAGVICSGNARVRLVGGNNSCAGRVEILHKGQWGTVCDNDWDMPDAAVVCKELNCGEPIDAMGGAHFGPGLGPVWTHRMLCTGSESTLKNCGAVEWGIYDCNHNKDAGVICSDKKNVRLVDGNSRCAGRVEVLHRGQWGTVCDNGWDMSEAAMVCRELDCGEPVDALSGAHFGPGSGPIWILINGSHLCSGRIEIFHNHMWVSVCDAAFDQQDAEVVCRELDCGAPVQVLGAAAFGKGDAQMWTQEFQCSGNESQISFCSISSSNKHNCISDNIVGLICSGYTEAKLLNGSDSCSGRVELRFLKKWGTVCDACWDMRVASVLCKQLNCGIAVSVVGSDWFGEGSGEIWADVFDCDGNETKLSECSISSWSRAECSHSSSPEHSHECVTGFQCSGSEAHLGNCSSPQTLNCSSTQQLYITCLGRGSIRLVGSGGDCAGRLEVFHSGSWGTVCDDSWDIKDAHVVCRQLQCGVALSNQQVPTWFGPGSGHIWLDEVECEGNETSLWSCSSSGWGKHDCNQKEDVGVVCSDFKEIRLTEGCEGNVEVFYNGSWGNVCWNQMDRDTASLICQELNCGRSGVLSASIPRVESAPNWLDKVTCRPHDSNLWQCPSLSWGQNDCGKDEVVKIVCLGKIPSLNITRVIIQKEKMHRIEIIGRLEVYHNAVWGSVCDDQWDISDAQVVCRQLGRVLGVKYDNQKNVREYVSDMFDRVNVRLVGGHSRCAGRVEVLHRGQWGTVCDDDWDLADAAVVCRELDCGEPVDALGDAHFGQGSGAIWMTHVRCVGSESTLKYCISGAWGKDYCNHTRDAGVICSVCVFLEARLVGGSRCSGRLEILHDQTWMSVCDAVFDQQDAEVVCRELDCGAPVQVLGAAAFDKGDAQMWTQEIQCRGNESHISFCSVSTYNHNCTSDNNVDMICSGYTKVKLMNGSDSCSGRVELQFLNEWGTVCDACWDMRAASVLCRQLNCGIAVSVVGSDWFGEGSGGRLEVFHSGSWGTVCDDSWDIKDAHVVCRQLQCGVALSNQQVPAWFGPGSGHIWLDEVECEGNETSLWSCSSSGWGKHDCNRKEDVGVVCSDHVALRLSGGKGRCSGRLEVYHNAVWGSVCDDQWDISDAQVVCRQLGCGAALRADGNSVFGAGEGVVWMNRVECRGNEIHLWDCPLSLKNHTDCSHKEHAGLTCADVSVSSTPATTSASPPVSPPVRSTSVSPPQTLSVPPVLVIVLGVVLLLLLVPLLILIQQNRVMRRALSKRRHRTTTEAVYEELQRRPTNRHSLFTQRGSVLSKEQHSGYEDVDKLISANSSVGVTPDYYNDITTTKGQSEQQMTPEDYDDAITAGGRHHATEELSENYDDVVTVQQFFNVQTDYDDVGEEPGKHRGTGAERMPVLLYHQSGEACTLGVELIMLRMRMMGRCLTLILLSVDVIHTTAAYVNVRLVGGHSHCAGTVEVLHRGQWGTVCDDFWDLKDAAVVCRELDCGEPVDALYNAHFGPGSGPVWMSYVMCTGSESTLKNCGSLGWDKHNCDHSKVAGVICSENMKVRLVGGNNSCAGRVEVLHRGQWGTVCQEDWDMTKAAVVYKKNVRLVGGNSRCAGRVEVLHRGQWGTVCHDFWDLADAAVVCRELDCGEPVDAVSDAHFGPGSGPIWVNTILCAGSESALKNCGSSGWSIHVCTHSMDAGVICSDSRGSIRLVGSGGDCAGRLEVFHSGSWGTVCDDSWDIKDAHVVCRQLQCGVALSNQQVPAWFGPGSGHIWLDEVECEGNETSLWSCSSSGWGKHDCNHKEDVGVVCSEFKEVRLSEGCEGNVEVFYNGSWGNVCWNQMDRDTVSLICQELNCGRSGLLSASTPRLKSAPNWLDKVTCRPHDSSLWHCPSLAWGQNDCKGDEVATITCSEQKSHVSPQSYLTWSTFPHQRQSSERLAVRLSGGKGRCSGRLEVYHNAVWGSVCDDQWDISDAQVVCRQLGCGAALRADGNSVFGAGEGVVWMNRVECRGNEIHLWDCPLSLKNHTDCSHKEHAGLTCADFTDESVSSTPATTTSASPPVSPPVRSTSVSPPQTLSVPPVLVIVLGVVLLLLLVPLLILIQQNRVMRRALSKRRHKMKTEAVYEELQRRPINRHDLFTQRGSVLSTEQHSGYEDAVELLSANLEEQQVTPEDYDDIITVGLRHYHDELPENYDDVFIVPQFYNDKAEGVRGEV</sequence>
<feature type="domain" description="SRCR" evidence="8">
    <location>
        <begin position="1792"/>
        <end position="1840"/>
    </location>
</feature>
<feature type="disulfide bond" evidence="5">
    <location>
        <begin position="164"/>
        <end position="174"/>
    </location>
</feature>
<feature type="disulfide bond" evidence="5">
    <location>
        <begin position="2515"/>
        <end position="2525"/>
    </location>
</feature>
<feature type="disulfide bond" evidence="5">
    <location>
        <begin position="909"/>
        <end position="973"/>
    </location>
</feature>
<feature type="domain" description="SRCR" evidence="8">
    <location>
        <begin position="2299"/>
        <end position="2399"/>
    </location>
</feature>
<dbReference type="PROSITE" id="PS00420">
    <property type="entry name" value="SRCR_1"/>
    <property type="match status" value="2"/>
</dbReference>
<feature type="disulfide bond" evidence="5">
    <location>
        <begin position="1226"/>
        <end position="1236"/>
    </location>
</feature>
<feature type="domain" description="SRCR" evidence="8">
    <location>
        <begin position="2404"/>
        <end position="2441"/>
    </location>
</feature>
<dbReference type="SUPFAM" id="SSF56487">
    <property type="entry name" value="SRCR-like"/>
    <property type="match status" value="25"/>
</dbReference>
<keyword evidence="7" id="KW-0472">Membrane</keyword>
<feature type="disulfide bond" evidence="5">
    <location>
        <begin position="2622"/>
        <end position="2632"/>
    </location>
</feature>
<feature type="disulfide bond" evidence="5">
    <location>
        <begin position="2808"/>
        <end position="2872"/>
    </location>
</feature>
<keyword evidence="3 5" id="KW-1015">Disulfide bond</keyword>
<feature type="domain" description="SRCR" evidence="8">
    <location>
        <begin position="1839"/>
        <end position="1943"/>
    </location>
</feature>
<feature type="disulfide bond" evidence="5">
    <location>
        <begin position="2471"/>
        <end position="2535"/>
    </location>
</feature>
<feature type="domain" description="SRCR" evidence="8">
    <location>
        <begin position="334"/>
        <end position="467"/>
    </location>
</feature>
<dbReference type="InterPro" id="IPR001190">
    <property type="entry name" value="SRCR"/>
</dbReference>
<feature type="disulfide bond" evidence="5">
    <location>
        <begin position="1607"/>
        <end position="1671"/>
    </location>
</feature>
<evidence type="ECO:0000256" key="2">
    <source>
        <dbReference type="ARBA" id="ARBA00022737"/>
    </source>
</evidence>
<feature type="transmembrane region" description="Helical" evidence="7">
    <location>
        <begin position="2279"/>
        <end position="2299"/>
    </location>
</feature>
<feature type="disulfide bond" evidence="5">
    <location>
        <begin position="2017"/>
        <end position="2027"/>
    </location>
</feature>
<feature type="disulfide bond" evidence="5">
    <location>
        <begin position="537"/>
        <end position="547"/>
    </location>
</feature>
<protein>
    <submittedName>
        <fullName evidence="10">Deleted in malignant brain tumors 1 protein-like</fullName>
    </submittedName>
</protein>
<feature type="region of interest" description="Disordered" evidence="6">
    <location>
        <begin position="2891"/>
        <end position="2915"/>
    </location>
</feature>